<evidence type="ECO:0000313" key="7">
    <source>
        <dbReference type="Proteomes" id="UP000282574"/>
    </source>
</evidence>
<dbReference type="Pfam" id="PF13359">
    <property type="entry name" value="DDE_Tnp_4"/>
    <property type="match status" value="1"/>
</dbReference>
<dbReference type="RefSeq" id="WP_106170716.1">
    <property type="nucleotide sequence ID" value="NZ_JAVKZF010000004.1"/>
</dbReference>
<name>A0AB37UIJ0_9CYAN</name>
<sequence length="299" mass="34932">MLNINRALENDRLLRALTGLNRKALNELCKVFSAVYQEWVESESKPRQRARGGGRKARLGSMEAKLFFILFYFKCYPTFDVLGFLFELERGRANRWVHRLQPIVENALGKKMVLPERKIERLEQFLERFPKVKEVVVDGTERPVQRPKDVQKQKQHYSGKKKRHTRKHITASTRNKRVILLTQAQPGKLHDQRQLDEAELVKNIPDAVRIEGDLGFQGLQNEFVNIRLPHKKPRGKELSEEHKQQNTELSKQRVVCEHTHAGIKRSQSVSAIYRNRMPDFDDRLMLTAAGLWNFYLEAA</sequence>
<feature type="region of interest" description="Disordered" evidence="3">
    <location>
        <begin position="143"/>
        <end position="168"/>
    </location>
</feature>
<feature type="compositionally biased region" description="Basic and acidic residues" evidence="3">
    <location>
        <begin position="143"/>
        <end position="152"/>
    </location>
</feature>
<feature type="compositionally biased region" description="Basic residues" evidence="3">
    <location>
        <begin position="153"/>
        <end position="168"/>
    </location>
</feature>
<evidence type="ECO:0000256" key="2">
    <source>
        <dbReference type="ARBA" id="ARBA00022723"/>
    </source>
</evidence>
<evidence type="ECO:0000256" key="3">
    <source>
        <dbReference type="SAM" id="MobiDB-lite"/>
    </source>
</evidence>
<comment type="caution">
    <text evidence="6">The sequence shown here is derived from an EMBL/GenBank/DDBJ whole genome shotgun (WGS) entry which is preliminary data.</text>
</comment>
<dbReference type="EMBL" id="RSCK01000029">
    <property type="protein sequence ID" value="RUT11207.1"/>
    <property type="molecule type" value="Genomic_DNA"/>
</dbReference>
<evidence type="ECO:0000256" key="1">
    <source>
        <dbReference type="ARBA" id="ARBA00001968"/>
    </source>
</evidence>
<evidence type="ECO:0000259" key="4">
    <source>
        <dbReference type="Pfam" id="PF13359"/>
    </source>
</evidence>
<evidence type="ECO:0008006" key="8">
    <source>
        <dbReference type="Google" id="ProtNLM"/>
    </source>
</evidence>
<evidence type="ECO:0000313" key="6">
    <source>
        <dbReference type="EMBL" id="RUT11207.1"/>
    </source>
</evidence>
<dbReference type="Proteomes" id="UP000282574">
    <property type="component" value="Unassembled WGS sequence"/>
</dbReference>
<dbReference type="AlphaFoldDB" id="A0AB37UIJ0"/>
<keyword evidence="7" id="KW-1185">Reference proteome</keyword>
<feature type="domain" description="Transposase Helix-turn-helix" evidence="5">
    <location>
        <begin position="58"/>
        <end position="107"/>
    </location>
</feature>
<dbReference type="GO" id="GO:0046872">
    <property type="term" value="F:metal ion binding"/>
    <property type="evidence" value="ECO:0007669"/>
    <property type="project" value="UniProtKB-KW"/>
</dbReference>
<gene>
    <name evidence="6" type="ORF">DSM107010_34760</name>
</gene>
<dbReference type="InterPro" id="IPR027805">
    <property type="entry name" value="Transposase_HTH_dom"/>
</dbReference>
<protein>
    <recommendedName>
        <fullName evidence="8">IS5 family transposase</fullName>
    </recommendedName>
</protein>
<comment type="cofactor">
    <cofactor evidence="1">
        <name>a divalent metal cation</name>
        <dbReference type="ChEBI" id="CHEBI:60240"/>
    </cofactor>
</comment>
<dbReference type="InterPro" id="IPR027806">
    <property type="entry name" value="HARBI1_dom"/>
</dbReference>
<evidence type="ECO:0000259" key="5">
    <source>
        <dbReference type="Pfam" id="PF13613"/>
    </source>
</evidence>
<feature type="region of interest" description="Disordered" evidence="3">
    <location>
        <begin position="231"/>
        <end position="250"/>
    </location>
</feature>
<dbReference type="Pfam" id="PF13613">
    <property type="entry name" value="HTH_Tnp_4"/>
    <property type="match status" value="1"/>
</dbReference>
<organism evidence="6 7">
    <name type="scientific">Chroococcidiopsis cubana SAG 39.79</name>
    <dbReference type="NCBI Taxonomy" id="388085"/>
    <lineage>
        <taxon>Bacteria</taxon>
        <taxon>Bacillati</taxon>
        <taxon>Cyanobacteriota</taxon>
        <taxon>Cyanophyceae</taxon>
        <taxon>Chroococcidiopsidales</taxon>
        <taxon>Chroococcidiopsidaceae</taxon>
        <taxon>Chroococcidiopsis</taxon>
    </lineage>
</organism>
<dbReference type="PANTHER" id="PTHR23080:SF141">
    <property type="entry name" value="TRANSPOSASE HELIX-TURN-HELIX DOMAIN-CONTAINING PROTEIN"/>
    <property type="match status" value="1"/>
</dbReference>
<dbReference type="PANTHER" id="PTHR23080">
    <property type="entry name" value="THAP DOMAIN PROTEIN"/>
    <property type="match status" value="1"/>
</dbReference>
<keyword evidence="2" id="KW-0479">Metal-binding</keyword>
<accession>A0AB37UIJ0</accession>
<feature type="domain" description="DDE Tnp4" evidence="4">
    <location>
        <begin position="137"/>
        <end position="293"/>
    </location>
</feature>
<proteinExistence type="predicted"/>
<reference evidence="6 7" key="1">
    <citation type="journal article" date="2019" name="Genome Biol. Evol.">
        <title>Day and night: Metabolic profiles and evolutionary relationships of six axenic non-marine cyanobacteria.</title>
        <authorList>
            <person name="Will S.E."/>
            <person name="Henke P."/>
            <person name="Boedeker C."/>
            <person name="Huang S."/>
            <person name="Brinkmann H."/>
            <person name="Rohde M."/>
            <person name="Jarek M."/>
            <person name="Friedl T."/>
            <person name="Seufert S."/>
            <person name="Schumacher M."/>
            <person name="Overmann J."/>
            <person name="Neumann-Schaal M."/>
            <person name="Petersen J."/>
        </authorList>
    </citation>
    <scope>NUCLEOTIDE SEQUENCE [LARGE SCALE GENOMIC DNA]</scope>
    <source>
        <strain evidence="6 7">SAG 39.79</strain>
    </source>
</reference>
<feature type="compositionally biased region" description="Basic and acidic residues" evidence="3">
    <location>
        <begin position="235"/>
        <end position="250"/>
    </location>
</feature>